<feature type="chain" id="PRO_5002201094" evidence="2">
    <location>
        <begin position="27"/>
        <end position="1047"/>
    </location>
</feature>
<gene>
    <name evidence="3" type="ORF">LC0644_2061</name>
</gene>
<accession>A0A0C9QCE3</accession>
<feature type="signal peptide" evidence="2">
    <location>
        <begin position="1"/>
        <end position="26"/>
    </location>
</feature>
<evidence type="ECO:0000313" key="3">
    <source>
        <dbReference type="EMBL" id="GAN37472.1"/>
    </source>
</evidence>
<evidence type="ECO:0000313" key="4">
    <source>
        <dbReference type="Proteomes" id="UP000032552"/>
    </source>
</evidence>
<sequence length="1047" mass="115328">MKKFLSLLLVVALVLSSAAFPRPVEAAELYPNIVLSKTDREWKDFIKLLKSTKVGTKEGEAVDISLKPSSTFKEERIASNLVIEVGQVGRDIVEVKSSDPETLAATLVNKSTIRLKRGIGTNSKVSISVKYRLTWKFDMRAGQLGPFTSFQYYTVNSNNYSPVEIEYSESIEMKIPLGFLLARNAKYVLGEKWNTASRSRMMVSATDADGSPVNYSDSRIGATIPDELSKRIKNGRIDANIDSPVGLFFKSSGGRVDSPGKATSSYGNAVVLRGFEAQNGVESTRDAAGAFALIEEDGSPKIIATSGAVNDNDKIHQEFPGKFYVETALFSMNNVNDLSLANQSPTKVITANGDEKKQDFLDRWGSARAMSVNYGDVFKAKEAEGKIGYTQASNYTSLDTYQQPKEIFFEVTKNGYKPLAINQLSSKKISVTQKDSQSSIAQQLQNTIDTKGNSNITIEKFSEYPDVDAAGEKTAKVLVSQTLSSGKKVSYPYEVPVTVVAKPGKLKTQEAFYKLGEKWNTENRSRMMVSATDTDGSDVPYSDGRVGSSNPDEVKKALKDDRIDKLFKASVELVFSSMGGTVTSISPVEAKYGNAIVLRGYEYGPRDSAGVFALIEENGNPKIIATSGKSTDNEAIHSSFPGKLYVETALYSMNQHTELALDKSTPTMVIKANGDDKKQDFLNRWGASRTLSVNYGDVFKAKEAEGKIGYTQDSTYTSLDRYQQPKEIFFEVTKNGYRPLQINQLTFKGLVVPPAVKKEAIEKEVKTAIDKNKQATVTFEKITDYPDTTHDGFQDVKVQVSEKLTSGNKVFFTYTIPVVVKDTDDQSDDQFILTAKNITAYSNQLANKTSDQLAAFILKQSQAQAWEKNKQTPSEKIKMITTDLKPEFGTYQATLAIGKLRKEISINVLASNNMIDLTIPKSLAFGSTDVDQGQIVSPNYEIKNRSKTKVKVVLQQVKTTTKSSIKLVHVNDPDPVNASESARLFLKGNEKFAANKIPLDDSTANQELGTLDDQAKTSVSLSGQYFGDYSSRQNLAMDLTFKFEVLH</sequence>
<proteinExistence type="predicted"/>
<keyword evidence="2" id="KW-0732">Signal</keyword>
<dbReference type="RefSeq" id="WP_045625249.1">
    <property type="nucleotide sequence ID" value="NZ_BAYM01000161.1"/>
</dbReference>
<dbReference type="AlphaFoldDB" id="A0A0C9QCE3"/>
<organism evidence="3 4">
    <name type="scientific">Lacticaseibacillus paracasei NRIC 0644</name>
    <dbReference type="NCBI Taxonomy" id="1435038"/>
    <lineage>
        <taxon>Bacteria</taxon>
        <taxon>Bacillati</taxon>
        <taxon>Bacillota</taxon>
        <taxon>Bacilli</taxon>
        <taxon>Lactobacillales</taxon>
        <taxon>Lactobacillaceae</taxon>
        <taxon>Lacticaseibacillus</taxon>
    </lineage>
</organism>
<name>A0A0C9QCE3_LACPA</name>
<comment type="caution">
    <text evidence="3">The sequence shown here is derived from an EMBL/GenBank/DDBJ whole genome shotgun (WGS) entry which is preliminary data.</text>
</comment>
<evidence type="ECO:0000256" key="2">
    <source>
        <dbReference type="SAM" id="SignalP"/>
    </source>
</evidence>
<evidence type="ECO:0000256" key="1">
    <source>
        <dbReference type="SAM" id="MobiDB-lite"/>
    </source>
</evidence>
<feature type="region of interest" description="Disordered" evidence="1">
    <location>
        <begin position="531"/>
        <end position="551"/>
    </location>
</feature>
<dbReference type="EMBL" id="BAYM01000161">
    <property type="protein sequence ID" value="GAN37472.1"/>
    <property type="molecule type" value="Genomic_DNA"/>
</dbReference>
<protein>
    <submittedName>
        <fullName evidence="3">Wall-associated protein</fullName>
    </submittedName>
</protein>
<dbReference type="Proteomes" id="UP000032552">
    <property type="component" value="Unassembled WGS sequence"/>
</dbReference>
<reference evidence="4" key="1">
    <citation type="submission" date="2014-05" db="EMBL/GenBank/DDBJ databases">
        <title>Whole genome sequencing of Lactobacillus casei NRIC0644.</title>
        <authorList>
            <person name="Atarashi H."/>
            <person name="Yoshida Y."/>
            <person name="Fujimura S."/>
            <person name="Tanaka N."/>
            <person name="Shiwa Y."/>
            <person name="Yoshikawa H."/>
            <person name="Okada S."/>
            <person name="Nakagawa J."/>
        </authorList>
    </citation>
    <scope>NUCLEOTIDE SEQUENCE [LARGE SCALE GENOMIC DNA]</scope>
    <source>
        <strain evidence="4">NRIC0644</strain>
    </source>
</reference>